<dbReference type="SUPFAM" id="SSF53092">
    <property type="entry name" value="Creatinase/prolidase N-terminal domain"/>
    <property type="match status" value="1"/>
</dbReference>
<accession>A0AA48I0S5</accession>
<dbReference type="CDD" id="cd01087">
    <property type="entry name" value="Prolidase"/>
    <property type="match status" value="1"/>
</dbReference>
<keyword evidence="9" id="KW-1185">Reference proteome</keyword>
<dbReference type="SUPFAM" id="SSF55920">
    <property type="entry name" value="Creatinase/aminopeptidase"/>
    <property type="match status" value="2"/>
</dbReference>
<dbReference type="AlphaFoldDB" id="A0AA48I0S5"/>
<dbReference type="Proteomes" id="UP001233271">
    <property type="component" value="Chromosome 1"/>
</dbReference>
<dbReference type="InterPro" id="IPR001131">
    <property type="entry name" value="Peptidase_M24B_aminopep-P_CS"/>
</dbReference>
<keyword evidence="5" id="KW-0464">Manganese</keyword>
<dbReference type="Pfam" id="PF00557">
    <property type="entry name" value="Peptidase_M24"/>
    <property type="match status" value="1"/>
</dbReference>
<dbReference type="InterPro" id="IPR036005">
    <property type="entry name" value="Creatinase/aminopeptidase-like"/>
</dbReference>
<name>A0AA48I0S5_9TREE</name>
<dbReference type="InterPro" id="IPR029149">
    <property type="entry name" value="Creatin/AminoP/Spt16_N"/>
</dbReference>
<dbReference type="PANTHER" id="PTHR43226">
    <property type="entry name" value="XAA-PRO AMINOPEPTIDASE 3"/>
    <property type="match status" value="1"/>
</dbReference>
<dbReference type="GO" id="GO:0070006">
    <property type="term" value="F:metalloaminopeptidase activity"/>
    <property type="evidence" value="ECO:0007669"/>
    <property type="project" value="InterPro"/>
</dbReference>
<dbReference type="Pfam" id="PF05195">
    <property type="entry name" value="AMP_N"/>
    <property type="match status" value="1"/>
</dbReference>
<comment type="cofactor">
    <cofactor evidence="1">
        <name>Mn(2+)</name>
        <dbReference type="ChEBI" id="CHEBI:29035"/>
    </cofactor>
</comment>
<dbReference type="GO" id="GO:0030145">
    <property type="term" value="F:manganese ion binding"/>
    <property type="evidence" value="ECO:0007669"/>
    <property type="project" value="InterPro"/>
</dbReference>
<evidence type="ECO:0000259" key="7">
    <source>
        <dbReference type="SMART" id="SM01011"/>
    </source>
</evidence>
<evidence type="ECO:0000256" key="4">
    <source>
        <dbReference type="ARBA" id="ARBA00022801"/>
    </source>
</evidence>
<dbReference type="RefSeq" id="XP_060452578.1">
    <property type="nucleotide sequence ID" value="XM_060598789.1"/>
</dbReference>
<dbReference type="SMART" id="SM01011">
    <property type="entry name" value="AMP_N"/>
    <property type="match status" value="1"/>
</dbReference>
<dbReference type="Gene3D" id="3.40.350.10">
    <property type="entry name" value="Creatinase/prolidase N-terminal domain"/>
    <property type="match status" value="1"/>
</dbReference>
<evidence type="ECO:0000256" key="6">
    <source>
        <dbReference type="RuleBase" id="RU000590"/>
    </source>
</evidence>
<dbReference type="GeneID" id="85491183"/>
<sequence>MTVDRPTKFPARAHASKLVSELVKLMPEAERNGNHAIFVQGHPTSCRDDTDRELPFHQEANFNFLTGAYDVHTASVLVTFNGSDIQHTLFVPPADPLETMWSIPPPTLEDAAVRFDAGAIRSTTELEAQLAQLGDATIHTLPVTHEFPPLPSSVLDAFKKQKHSTEHLRRAFHLTRLTKTAEELELMRKANGITSGAHEVLMRELGRYAAKRAKATVTATKERTGFEGMTQWEVESEQDAEALFVATCRRMGAEMAYLPIVASGSHASTLHYVCNDRLFPSTASPRAPGDTSFTPRRLARGCCGDVPEHDHATSTKSLHTSAFEPQVLLIDAGCEVEGYASDVTRTIPVGNGGKFTPKAAHIYDIVLRMMKEAEERTRVGVHWDDIHLHTHKVLIDEFIKLGIFKGTAEEMLQSGLSAAFYPHGLGHSIGLDVHDSLQYLREVKLDVPASSAAVPAKLFTYLRIRQPLQAGMVLTIEPGCYFPPQLLDMHGVWESPLVDHEVLKTYLPVGGVRLEDSVVVRDNGEPCENITPVGRERAWVEARASGLE</sequence>
<dbReference type="GO" id="GO:0006508">
    <property type="term" value="P:proteolysis"/>
    <property type="evidence" value="ECO:0007669"/>
    <property type="project" value="TreeGrafter"/>
</dbReference>
<dbReference type="PROSITE" id="PS00491">
    <property type="entry name" value="PROLINE_PEPTIDASE"/>
    <property type="match status" value="1"/>
</dbReference>
<evidence type="ECO:0000313" key="8">
    <source>
        <dbReference type="EMBL" id="BEI87312.1"/>
    </source>
</evidence>
<dbReference type="InterPro" id="IPR007865">
    <property type="entry name" value="Aminopep_P_N"/>
</dbReference>
<feature type="domain" description="Aminopeptidase P N-terminal" evidence="7">
    <location>
        <begin position="9"/>
        <end position="148"/>
    </location>
</feature>
<dbReference type="EMBL" id="AP028212">
    <property type="protein sequence ID" value="BEI87312.1"/>
    <property type="molecule type" value="Genomic_DNA"/>
</dbReference>
<evidence type="ECO:0000256" key="2">
    <source>
        <dbReference type="ARBA" id="ARBA00008766"/>
    </source>
</evidence>
<dbReference type="Gene3D" id="3.90.230.10">
    <property type="entry name" value="Creatinase/methionine aminopeptidase superfamily"/>
    <property type="match status" value="1"/>
</dbReference>
<comment type="similarity">
    <text evidence="2 6">Belongs to the peptidase M24B family.</text>
</comment>
<dbReference type="PANTHER" id="PTHR43226:SF1">
    <property type="entry name" value="XAA-PRO DIPEPTIDASE"/>
    <property type="match status" value="1"/>
</dbReference>
<dbReference type="KEGG" id="ccac:CcaHIS019_0100300"/>
<reference evidence="8" key="1">
    <citation type="journal article" date="2023" name="BMC Genomics">
        <title>Chromosome-level genome assemblies of Cutaneotrichosporon spp. (Trichosporonales, Basidiomycota) reveal imbalanced evolution between nucleotide sequences and chromosome synteny.</title>
        <authorList>
            <person name="Kobayashi Y."/>
            <person name="Kayamori A."/>
            <person name="Aoki K."/>
            <person name="Shiwa Y."/>
            <person name="Matsutani M."/>
            <person name="Fujita N."/>
            <person name="Sugita T."/>
            <person name="Iwasaki W."/>
            <person name="Tanaka N."/>
            <person name="Takashima M."/>
        </authorList>
    </citation>
    <scope>NUCLEOTIDE SEQUENCE</scope>
    <source>
        <strain evidence="8">HIS019</strain>
    </source>
</reference>
<organism evidence="8 9">
    <name type="scientific">Cutaneotrichosporon cavernicola</name>
    <dbReference type="NCBI Taxonomy" id="279322"/>
    <lineage>
        <taxon>Eukaryota</taxon>
        <taxon>Fungi</taxon>
        <taxon>Dikarya</taxon>
        <taxon>Basidiomycota</taxon>
        <taxon>Agaricomycotina</taxon>
        <taxon>Tremellomycetes</taxon>
        <taxon>Trichosporonales</taxon>
        <taxon>Trichosporonaceae</taxon>
        <taxon>Cutaneotrichosporon</taxon>
    </lineage>
</organism>
<evidence type="ECO:0000313" key="9">
    <source>
        <dbReference type="Proteomes" id="UP001233271"/>
    </source>
</evidence>
<gene>
    <name evidence="8" type="primary">PEPP</name>
    <name evidence="8" type="ORF">CcaverHIS019_0100300</name>
</gene>
<dbReference type="InterPro" id="IPR052433">
    <property type="entry name" value="X-Pro_dipept-like"/>
</dbReference>
<evidence type="ECO:0000256" key="5">
    <source>
        <dbReference type="ARBA" id="ARBA00023211"/>
    </source>
</evidence>
<keyword evidence="3 6" id="KW-0479">Metal-binding</keyword>
<proteinExistence type="inferred from homology"/>
<keyword evidence="4" id="KW-0378">Hydrolase</keyword>
<protein>
    <recommendedName>
        <fullName evidence="7">Aminopeptidase P N-terminal domain-containing protein</fullName>
    </recommendedName>
</protein>
<evidence type="ECO:0000256" key="1">
    <source>
        <dbReference type="ARBA" id="ARBA00001936"/>
    </source>
</evidence>
<dbReference type="InterPro" id="IPR000994">
    <property type="entry name" value="Pept_M24"/>
</dbReference>
<evidence type="ECO:0000256" key="3">
    <source>
        <dbReference type="ARBA" id="ARBA00022723"/>
    </source>
</evidence>